<evidence type="ECO:0000256" key="1">
    <source>
        <dbReference type="SAM" id="MobiDB-lite"/>
    </source>
</evidence>
<gene>
    <name evidence="2" type="ORF">GCM10010439_23030</name>
</gene>
<proteinExistence type="predicted"/>
<feature type="region of interest" description="Disordered" evidence="1">
    <location>
        <begin position="1"/>
        <end position="26"/>
    </location>
</feature>
<dbReference type="Proteomes" id="UP001501842">
    <property type="component" value="Unassembled WGS sequence"/>
</dbReference>
<accession>A0ABP6GJB1</accession>
<evidence type="ECO:0000313" key="2">
    <source>
        <dbReference type="EMBL" id="GAA2724719.1"/>
    </source>
</evidence>
<keyword evidence="3" id="KW-1185">Reference proteome</keyword>
<evidence type="ECO:0000313" key="3">
    <source>
        <dbReference type="Proteomes" id="UP001501842"/>
    </source>
</evidence>
<dbReference type="EMBL" id="BAAATZ010000007">
    <property type="protein sequence ID" value="GAA2724719.1"/>
    <property type="molecule type" value="Genomic_DNA"/>
</dbReference>
<comment type="caution">
    <text evidence="2">The sequence shown here is derived from an EMBL/GenBank/DDBJ whole genome shotgun (WGS) entry which is preliminary data.</text>
</comment>
<sequence>MTDQPFLPNIPLQGSGESEDESDAPGVLPVVERDNEGRFEVGPVTTRFPTGLYVTDQFKDGKNDPPWQVACHEVKFSATARTALDEGWELGWIQTVRPCRFWVVYRSPQSEDASVKLITSVEEAKRDGDYGEIWYEGPCSLTPGEWAETEMGDDPNLGFWHPAYQGEEHPRLQGWIPRTCGGTKEFWTWLVAYKADGNELVFLHHIHWEVRFGGRLTSAPGIEPEEGTGAFLIEEGPGKGGQTPCYDKQEIEPSDDETQTLEDL</sequence>
<reference evidence="3" key="1">
    <citation type="journal article" date="2019" name="Int. J. Syst. Evol. Microbiol.">
        <title>The Global Catalogue of Microorganisms (GCM) 10K type strain sequencing project: providing services to taxonomists for standard genome sequencing and annotation.</title>
        <authorList>
            <consortium name="The Broad Institute Genomics Platform"/>
            <consortium name="The Broad Institute Genome Sequencing Center for Infectious Disease"/>
            <person name="Wu L."/>
            <person name="Ma J."/>
        </authorList>
    </citation>
    <scope>NUCLEOTIDE SEQUENCE [LARGE SCALE GENOMIC DNA]</scope>
    <source>
        <strain evidence="3">JCM 8201</strain>
    </source>
</reference>
<organism evidence="2 3">
    <name type="scientific">Actinocorallia aurantiaca</name>
    <dbReference type="NCBI Taxonomy" id="46204"/>
    <lineage>
        <taxon>Bacteria</taxon>
        <taxon>Bacillati</taxon>
        <taxon>Actinomycetota</taxon>
        <taxon>Actinomycetes</taxon>
        <taxon>Streptosporangiales</taxon>
        <taxon>Thermomonosporaceae</taxon>
        <taxon>Actinocorallia</taxon>
    </lineage>
</organism>
<name>A0ABP6GJB1_9ACTN</name>
<dbReference type="RefSeq" id="WP_344450295.1">
    <property type="nucleotide sequence ID" value="NZ_BAAATZ010000007.1"/>
</dbReference>
<protein>
    <submittedName>
        <fullName evidence="2">Uncharacterized protein</fullName>
    </submittedName>
</protein>
<feature type="region of interest" description="Disordered" evidence="1">
    <location>
        <begin position="233"/>
        <end position="264"/>
    </location>
</feature>
<feature type="compositionally biased region" description="Acidic residues" evidence="1">
    <location>
        <begin position="252"/>
        <end position="264"/>
    </location>
</feature>